<feature type="coiled-coil region" evidence="5">
    <location>
        <begin position="12"/>
        <end position="39"/>
    </location>
</feature>
<dbReference type="Gene3D" id="2.60.120.260">
    <property type="entry name" value="Galactose-binding domain-like"/>
    <property type="match status" value="1"/>
</dbReference>
<dbReference type="PANTHER" id="PTHR12911">
    <property type="entry name" value="SAD1/UNC-84-LIKE PROTEIN-RELATED"/>
    <property type="match status" value="1"/>
</dbReference>
<dbReference type="GO" id="GO:0034993">
    <property type="term" value="C:meiotic nuclear membrane microtubule tethering complex"/>
    <property type="evidence" value="ECO:0007669"/>
    <property type="project" value="TreeGrafter"/>
</dbReference>
<dbReference type="EMBL" id="OZ035841">
    <property type="protein sequence ID" value="CAL1590579.1"/>
    <property type="molecule type" value="Genomic_DNA"/>
</dbReference>
<evidence type="ECO:0000313" key="7">
    <source>
        <dbReference type="EMBL" id="CAL1590579.1"/>
    </source>
</evidence>
<reference evidence="7 8" key="1">
    <citation type="submission" date="2024-04" db="EMBL/GenBank/DDBJ databases">
        <authorList>
            <person name="Waldvogel A.-M."/>
            <person name="Schoenle A."/>
        </authorList>
    </citation>
    <scope>NUCLEOTIDE SEQUENCE [LARGE SCALE GENOMIC DNA]</scope>
</reference>
<gene>
    <name evidence="7" type="ORF">KC01_LOCUS20073</name>
</gene>
<dbReference type="InterPro" id="IPR045119">
    <property type="entry name" value="SUN1-5"/>
</dbReference>
<dbReference type="PANTHER" id="PTHR12911:SF8">
    <property type="entry name" value="KLAROID PROTEIN-RELATED"/>
    <property type="match status" value="1"/>
</dbReference>
<dbReference type="Pfam" id="PF07738">
    <property type="entry name" value="Sad1_UNC"/>
    <property type="match status" value="1"/>
</dbReference>
<evidence type="ECO:0000259" key="6">
    <source>
        <dbReference type="PROSITE" id="PS51469"/>
    </source>
</evidence>
<protein>
    <recommendedName>
        <fullName evidence="6">SUN domain-containing protein</fullName>
    </recommendedName>
</protein>
<dbReference type="InterPro" id="IPR012919">
    <property type="entry name" value="SUN_dom"/>
</dbReference>
<feature type="domain" description="SUN" evidence="6">
    <location>
        <begin position="53"/>
        <end position="207"/>
    </location>
</feature>
<sequence length="382" mass="42714">MTMDTDGDVQQLQDQVNYLQQLEEEVDHLHQHLEQHKAMVRAPLANFALEIHGARVMTAETSKTHEQKNGPPWLKPLGPDTVFKGHNYPLIPGQCWAFTGQTGRLSIALPLEIHITKVTVGHILKEQSLTRTIQSAPKSFSVYGLKDFGPTEVRLGTFLYDADGDSFQTFDILEQQGTLKLPVVPADLSCTEELQTWHRPRTQGIKPEAVSEMIVSKPRLKKATKAVVKSTLYPAHSGPLPDQHLMTIGEKLKHIQPQLGICKILSGLEEMTMVDSKFGLVPHGSVLSYQYPAKDTGGYVKDLGAPDFPSLPVEGYSFKSDHVFVPTYAQSVHMESLQFVRDPRKSWPWISPSGSETPLVPQYANPNANEANEWMDLQYLTR</sequence>
<evidence type="ECO:0000256" key="1">
    <source>
        <dbReference type="ARBA" id="ARBA00004540"/>
    </source>
</evidence>
<keyword evidence="3" id="KW-1133">Transmembrane helix</keyword>
<evidence type="ECO:0000256" key="4">
    <source>
        <dbReference type="ARBA" id="ARBA00023136"/>
    </source>
</evidence>
<evidence type="ECO:0000256" key="3">
    <source>
        <dbReference type="ARBA" id="ARBA00022989"/>
    </source>
</evidence>
<evidence type="ECO:0000256" key="2">
    <source>
        <dbReference type="ARBA" id="ARBA00022692"/>
    </source>
</evidence>
<evidence type="ECO:0000313" key="8">
    <source>
        <dbReference type="Proteomes" id="UP001497482"/>
    </source>
</evidence>
<dbReference type="GO" id="GO:0005637">
    <property type="term" value="C:nuclear inner membrane"/>
    <property type="evidence" value="ECO:0007669"/>
    <property type="project" value="UniProtKB-SubCell"/>
</dbReference>
<dbReference type="AlphaFoldDB" id="A0AAV2KLV6"/>
<accession>A0AAV2KLV6</accession>
<keyword evidence="2" id="KW-0812">Transmembrane</keyword>
<keyword evidence="8" id="KW-1185">Reference proteome</keyword>
<evidence type="ECO:0000256" key="5">
    <source>
        <dbReference type="SAM" id="Coils"/>
    </source>
</evidence>
<keyword evidence="4" id="KW-0472">Membrane</keyword>
<dbReference type="GO" id="GO:0043495">
    <property type="term" value="F:protein-membrane adaptor activity"/>
    <property type="evidence" value="ECO:0007669"/>
    <property type="project" value="TreeGrafter"/>
</dbReference>
<name>A0AAV2KLV6_KNICA</name>
<comment type="subcellular location">
    <subcellularLocation>
        <location evidence="1">Nucleus inner membrane</location>
    </subcellularLocation>
</comment>
<dbReference type="Proteomes" id="UP001497482">
    <property type="component" value="Chromosome 19"/>
</dbReference>
<dbReference type="PROSITE" id="PS51469">
    <property type="entry name" value="SUN"/>
    <property type="match status" value="1"/>
</dbReference>
<keyword evidence="5" id="KW-0175">Coiled coil</keyword>
<proteinExistence type="predicted"/>
<organism evidence="7 8">
    <name type="scientific">Knipowitschia caucasica</name>
    <name type="common">Caucasian dwarf goby</name>
    <name type="synonym">Pomatoschistus caucasicus</name>
    <dbReference type="NCBI Taxonomy" id="637954"/>
    <lineage>
        <taxon>Eukaryota</taxon>
        <taxon>Metazoa</taxon>
        <taxon>Chordata</taxon>
        <taxon>Craniata</taxon>
        <taxon>Vertebrata</taxon>
        <taxon>Euteleostomi</taxon>
        <taxon>Actinopterygii</taxon>
        <taxon>Neopterygii</taxon>
        <taxon>Teleostei</taxon>
        <taxon>Neoteleostei</taxon>
        <taxon>Acanthomorphata</taxon>
        <taxon>Gobiaria</taxon>
        <taxon>Gobiiformes</taxon>
        <taxon>Gobioidei</taxon>
        <taxon>Gobiidae</taxon>
        <taxon>Gobiinae</taxon>
        <taxon>Knipowitschia</taxon>
    </lineage>
</organism>